<keyword evidence="3" id="KW-0488">Methylation</keyword>
<evidence type="ECO:0000256" key="3">
    <source>
        <dbReference type="ARBA" id="ARBA00022481"/>
    </source>
</evidence>
<dbReference type="InterPro" id="IPR022346">
    <property type="entry name" value="T2SS_GspH"/>
</dbReference>
<evidence type="ECO:0000313" key="11">
    <source>
        <dbReference type="Proteomes" id="UP000318509"/>
    </source>
</evidence>
<dbReference type="GO" id="GO:0005886">
    <property type="term" value="C:plasma membrane"/>
    <property type="evidence" value="ECO:0007669"/>
    <property type="project" value="UniProtKB-SubCell"/>
</dbReference>
<dbReference type="GO" id="GO:0015627">
    <property type="term" value="C:type II protein secretion system complex"/>
    <property type="evidence" value="ECO:0007669"/>
    <property type="project" value="InterPro"/>
</dbReference>
<evidence type="ECO:0000256" key="6">
    <source>
        <dbReference type="ARBA" id="ARBA00022989"/>
    </source>
</evidence>
<evidence type="ECO:0000256" key="8">
    <source>
        <dbReference type="SAM" id="Phobius"/>
    </source>
</evidence>
<keyword evidence="6 8" id="KW-1133">Transmembrane helix</keyword>
<proteinExistence type="predicted"/>
<evidence type="ECO:0000256" key="1">
    <source>
        <dbReference type="ARBA" id="ARBA00004377"/>
    </source>
</evidence>
<dbReference type="EMBL" id="VBAK01000016">
    <property type="protein sequence ID" value="TMI93761.1"/>
    <property type="molecule type" value="Genomic_DNA"/>
</dbReference>
<dbReference type="Proteomes" id="UP000318509">
    <property type="component" value="Unassembled WGS sequence"/>
</dbReference>
<dbReference type="SUPFAM" id="SSF54523">
    <property type="entry name" value="Pili subunits"/>
    <property type="match status" value="1"/>
</dbReference>
<comment type="caution">
    <text evidence="10">The sequence shown here is derived from an EMBL/GenBank/DDBJ whole genome shotgun (WGS) entry which is preliminary data.</text>
</comment>
<evidence type="ECO:0000259" key="9">
    <source>
        <dbReference type="Pfam" id="PF12019"/>
    </source>
</evidence>
<dbReference type="AlphaFoldDB" id="A0A537KDC2"/>
<dbReference type="GO" id="GO:0015628">
    <property type="term" value="P:protein secretion by the type II secretion system"/>
    <property type="evidence" value="ECO:0007669"/>
    <property type="project" value="InterPro"/>
</dbReference>
<evidence type="ECO:0000256" key="2">
    <source>
        <dbReference type="ARBA" id="ARBA00022475"/>
    </source>
</evidence>
<evidence type="ECO:0000256" key="7">
    <source>
        <dbReference type="ARBA" id="ARBA00023136"/>
    </source>
</evidence>
<protein>
    <submittedName>
        <fullName evidence="10">Type II secretion system protein</fullName>
    </submittedName>
</protein>
<evidence type="ECO:0000256" key="4">
    <source>
        <dbReference type="ARBA" id="ARBA00022519"/>
    </source>
</evidence>
<organism evidence="10 11">
    <name type="scientific">Candidatus Segetimicrobium genomatis</name>
    <dbReference type="NCBI Taxonomy" id="2569760"/>
    <lineage>
        <taxon>Bacteria</taxon>
        <taxon>Bacillati</taxon>
        <taxon>Candidatus Sysuimicrobiota</taxon>
        <taxon>Candidatus Sysuimicrobiia</taxon>
        <taxon>Candidatus Sysuimicrobiales</taxon>
        <taxon>Candidatus Segetimicrobiaceae</taxon>
        <taxon>Candidatus Segetimicrobium</taxon>
    </lineage>
</organism>
<dbReference type="NCBIfam" id="TIGR02532">
    <property type="entry name" value="IV_pilin_GFxxxE"/>
    <property type="match status" value="1"/>
</dbReference>
<comment type="subcellular location">
    <subcellularLocation>
        <location evidence="1">Cell inner membrane</location>
        <topology evidence="1">Single-pass membrane protein</topology>
    </subcellularLocation>
</comment>
<gene>
    <name evidence="10" type="ORF">E6H00_00720</name>
</gene>
<keyword evidence="2" id="KW-1003">Cell membrane</keyword>
<dbReference type="InterPro" id="IPR045584">
    <property type="entry name" value="Pilin-like"/>
</dbReference>
<sequence>MKGRMSGFAMMKRARAQDGFSLIELAVALALAGIIITGAMFNVRGAMNREALDGWVRSTTLDIAWAQQSAVTQRAPVNVTLTSTTYTLAACPSACNTFKVGRLPADITITTTCASNVCTFDKRGVPAVAGTITLTSASTGASNVITIQSNTGSVTYQ</sequence>
<name>A0A537KDC2_9BACT</name>
<dbReference type="Pfam" id="PF07963">
    <property type="entry name" value="N_methyl"/>
    <property type="match status" value="1"/>
</dbReference>
<evidence type="ECO:0000256" key="5">
    <source>
        <dbReference type="ARBA" id="ARBA00022692"/>
    </source>
</evidence>
<dbReference type="InterPro" id="IPR012902">
    <property type="entry name" value="N_methyl_site"/>
</dbReference>
<reference evidence="10 11" key="1">
    <citation type="journal article" date="2019" name="Nat. Microbiol.">
        <title>Mediterranean grassland soil C-N compound turnover is dependent on rainfall and depth, and is mediated by genomically divergent microorganisms.</title>
        <authorList>
            <person name="Diamond S."/>
            <person name="Andeer P.F."/>
            <person name="Li Z."/>
            <person name="Crits-Christoph A."/>
            <person name="Burstein D."/>
            <person name="Anantharaman K."/>
            <person name="Lane K.R."/>
            <person name="Thomas B.C."/>
            <person name="Pan C."/>
            <person name="Northen T.R."/>
            <person name="Banfield J.F."/>
        </authorList>
    </citation>
    <scope>NUCLEOTIDE SEQUENCE [LARGE SCALE GENOMIC DNA]</scope>
    <source>
        <strain evidence="10">NP_3</strain>
    </source>
</reference>
<feature type="domain" description="General secretion pathway GspH" evidence="9">
    <location>
        <begin position="60"/>
        <end position="149"/>
    </location>
</feature>
<keyword evidence="5 8" id="KW-0812">Transmembrane</keyword>
<accession>A0A537KDC2</accession>
<evidence type="ECO:0000313" key="10">
    <source>
        <dbReference type="EMBL" id="TMI93761.1"/>
    </source>
</evidence>
<dbReference type="Pfam" id="PF12019">
    <property type="entry name" value="GspH"/>
    <property type="match status" value="1"/>
</dbReference>
<feature type="transmembrane region" description="Helical" evidence="8">
    <location>
        <begin position="20"/>
        <end position="41"/>
    </location>
</feature>
<keyword evidence="4" id="KW-0997">Cell inner membrane</keyword>
<keyword evidence="7 8" id="KW-0472">Membrane</keyword>